<protein>
    <submittedName>
        <fullName evidence="2">Uncharacterized protein</fullName>
    </submittedName>
</protein>
<proteinExistence type="predicted"/>
<dbReference type="OMA" id="EMAEKEW"/>
<dbReference type="KEGG" id="cmm:NC80_03220"/>
<dbReference type="RefSeq" id="WP_010231081.1">
    <property type="nucleotide sequence ID" value="NZ_CP007217.1"/>
</dbReference>
<evidence type="ECO:0000313" key="3">
    <source>
        <dbReference type="Proteomes" id="UP000260363"/>
    </source>
</evidence>
<dbReference type="KEGG" id="cmg:NC81_03235"/>
<dbReference type="AlphaFoldDB" id="A0A070A2R0"/>
<name>A0A070A2R0_CHLMR</name>
<keyword evidence="1" id="KW-0175">Coiled coil</keyword>
<evidence type="ECO:0000313" key="2">
    <source>
        <dbReference type="EMBL" id="AJR10710.1"/>
    </source>
</evidence>
<organism evidence="2 3">
    <name type="scientific">Chlamydia muridarum</name>
    <dbReference type="NCBI Taxonomy" id="83560"/>
    <lineage>
        <taxon>Bacteria</taxon>
        <taxon>Pseudomonadati</taxon>
        <taxon>Chlamydiota</taxon>
        <taxon>Chlamydiia</taxon>
        <taxon>Chlamydiales</taxon>
        <taxon>Chlamydiaceae</taxon>
        <taxon>Chlamydia/Chlamydophila group</taxon>
        <taxon>Chlamydia</taxon>
    </lineage>
</organism>
<dbReference type="Proteomes" id="UP000260363">
    <property type="component" value="Chromosome"/>
</dbReference>
<evidence type="ECO:0000256" key="1">
    <source>
        <dbReference type="SAM" id="Coils"/>
    </source>
</evidence>
<dbReference type="STRING" id="83560.NC80_03220"/>
<gene>
    <name evidence="2" type="ORF">BD36_03415</name>
</gene>
<dbReference type="PATRIC" id="fig|83560.10.peg.655"/>
<dbReference type="EMBL" id="CP007217">
    <property type="protein sequence ID" value="AJR10710.1"/>
    <property type="molecule type" value="Genomic_DNA"/>
</dbReference>
<reference evidence="2 3" key="1">
    <citation type="submission" date="2014-02" db="EMBL/GenBank/DDBJ databases">
        <authorList>
            <person name="Chen C."/>
            <person name="Conrad T.A."/>
            <person name="Zhou Z."/>
            <person name="Lai Z."/>
            <person name="Zhong G."/>
        </authorList>
    </citation>
    <scope>NUCLEOTIDE SEQUENCE [LARGE SCALE GENOMIC DNA]</scope>
    <source>
        <strain evidence="2 3">Nigg3-28</strain>
    </source>
</reference>
<dbReference type="KEGG" id="cmx:DNC_03240"/>
<dbReference type="GeneID" id="1246000"/>
<accession>A0A070A2R0</accession>
<feature type="coiled-coil region" evidence="1">
    <location>
        <begin position="142"/>
        <end position="173"/>
    </location>
</feature>
<sequence>MKKTFFFGFVGFVCLLSTVDGMGEGLYRGSNGRMTFISGVESDDNQLEFERNKNLRITEILKEICEDIGIRDALFLEGISDPFELCELLRKFLVNNKAQTSDQSIPIREALSDGEQLISDAVIIDSMEEHGAGTIPISESMIKDVLDALQQCKESFQRKEKEESLEKKDLELRERELALRKERLSWEREMAEKEWAWKKKLYIREFVKLEQK</sequence>